<dbReference type="EMBL" id="JABEPQ010000004">
    <property type="protein sequence ID" value="NNM47737.1"/>
    <property type="molecule type" value="Genomic_DNA"/>
</dbReference>
<accession>A0A849HT22</accession>
<evidence type="ECO:0000313" key="3">
    <source>
        <dbReference type="Proteomes" id="UP000588586"/>
    </source>
</evidence>
<feature type="region of interest" description="Disordered" evidence="1">
    <location>
        <begin position="459"/>
        <end position="482"/>
    </location>
</feature>
<gene>
    <name evidence="2" type="ORF">HJG52_17230</name>
</gene>
<evidence type="ECO:0000256" key="1">
    <source>
        <dbReference type="SAM" id="MobiDB-lite"/>
    </source>
</evidence>
<comment type="caution">
    <text evidence="2">The sequence shown here is derived from an EMBL/GenBank/DDBJ whole genome shotgun (WGS) entry which is preliminary data.</text>
</comment>
<evidence type="ECO:0000313" key="2">
    <source>
        <dbReference type="EMBL" id="NNM47737.1"/>
    </source>
</evidence>
<proteinExistence type="predicted"/>
<organism evidence="2 3">
    <name type="scientific">Knoellia koreensis</name>
    <dbReference type="NCBI Taxonomy" id="2730921"/>
    <lineage>
        <taxon>Bacteria</taxon>
        <taxon>Bacillati</taxon>
        <taxon>Actinomycetota</taxon>
        <taxon>Actinomycetes</taxon>
        <taxon>Micrococcales</taxon>
        <taxon>Intrasporangiaceae</taxon>
        <taxon>Knoellia</taxon>
    </lineage>
</organism>
<reference evidence="2 3" key="1">
    <citation type="submission" date="2020-04" db="EMBL/GenBank/DDBJ databases">
        <title>Knoellia sp. isolate from air conditioner.</title>
        <authorList>
            <person name="Chea S."/>
            <person name="Kim D.-U."/>
        </authorList>
    </citation>
    <scope>NUCLEOTIDE SEQUENCE [LARGE SCALE GENOMIC DNA]</scope>
    <source>
        <strain evidence="2 3">DB2414S</strain>
    </source>
</reference>
<protein>
    <submittedName>
        <fullName evidence="2">Uncharacterized protein</fullName>
    </submittedName>
</protein>
<dbReference type="AlphaFoldDB" id="A0A849HT22"/>
<feature type="region of interest" description="Disordered" evidence="1">
    <location>
        <begin position="390"/>
        <end position="409"/>
    </location>
</feature>
<sequence length="482" mass="52060">MSPRDGRSVGELLLQADTASRGLLFDVSGDDALAMLRTWGEVVQSASELWQALLVRPRGATEDGQLMAQLEAISQGMHRTRLRQGWPGDGDPDQRLLGIAEAFDAARDLVAAHASSRAGVQSLEQARDVQAARTRIMHTLYVSAHSVSVAVREHIRDLQQMPRVEQQSTRATRGIPRGQDALDRLTAFEELAGSFLGGRLVRALEGEHREGYAGLARLGDAIARWDLQARRTLAAEATPANLSAVARTQATINRAALILVRAAAHTGVADPVVYEQEIAPTFEQAIRAQSHLAGQWASLTNPTTRRVDPNLGSVAEQLQAATRELIHDKTALAEPTLIAQRADLRDLPPVIKRAIVGGFILSRDIHELTAHGTSITAPAKAMLEVARNDTRTLGPGDDDSLGDSLHPNDLQHNRVRPLIEPVRDILARDINEASGRQAGASHSVLLMWSSRELLAHAPAAGRARPKDPAPPVAVTAPRGLRI</sequence>
<keyword evidence="3" id="KW-1185">Reference proteome</keyword>
<name>A0A849HT22_9MICO</name>
<dbReference type="RefSeq" id="WP_171244845.1">
    <property type="nucleotide sequence ID" value="NZ_JABEPQ010000004.1"/>
</dbReference>
<dbReference type="Proteomes" id="UP000588586">
    <property type="component" value="Unassembled WGS sequence"/>
</dbReference>